<organism evidence="1 2">
    <name type="scientific">Desulfatitalea alkaliphila</name>
    <dbReference type="NCBI Taxonomy" id="2929485"/>
    <lineage>
        <taxon>Bacteria</taxon>
        <taxon>Pseudomonadati</taxon>
        <taxon>Thermodesulfobacteriota</taxon>
        <taxon>Desulfobacteria</taxon>
        <taxon>Desulfobacterales</taxon>
        <taxon>Desulfosarcinaceae</taxon>
        <taxon>Desulfatitalea</taxon>
    </lineage>
</organism>
<dbReference type="Gene3D" id="2.160.10.10">
    <property type="entry name" value="Hexapeptide repeat proteins"/>
    <property type="match status" value="1"/>
</dbReference>
<dbReference type="RefSeq" id="WP_246913716.1">
    <property type="nucleotide sequence ID" value="NZ_JALJRB010000030.1"/>
</dbReference>
<comment type="caution">
    <text evidence="1">The sequence shown here is derived from an EMBL/GenBank/DDBJ whole genome shotgun (WGS) entry which is preliminary data.</text>
</comment>
<keyword evidence="2" id="KW-1185">Reference proteome</keyword>
<dbReference type="InterPro" id="IPR052265">
    <property type="entry name" value="Gamma-CA"/>
</dbReference>
<evidence type="ECO:0000313" key="2">
    <source>
        <dbReference type="Proteomes" id="UP001165427"/>
    </source>
</evidence>
<dbReference type="EMBL" id="JALJRB010000030">
    <property type="protein sequence ID" value="MCJ8502633.1"/>
    <property type="molecule type" value="Genomic_DNA"/>
</dbReference>
<gene>
    <name evidence="1" type="ORF">MRX98_18810</name>
</gene>
<dbReference type="Proteomes" id="UP001165427">
    <property type="component" value="Unassembled WGS sequence"/>
</dbReference>
<protein>
    <recommendedName>
        <fullName evidence="3">Carbonic anhydrase or acetyltransferase, isoleucine patch superfamily</fullName>
    </recommendedName>
</protein>
<accession>A0AA41URU1</accession>
<dbReference type="SUPFAM" id="SSF51161">
    <property type="entry name" value="Trimeric LpxA-like enzymes"/>
    <property type="match status" value="1"/>
</dbReference>
<dbReference type="PANTHER" id="PTHR43360:SF1">
    <property type="entry name" value="CARBOXYSOME ASSEMBLY PROTEIN CCMM"/>
    <property type="match status" value="1"/>
</dbReference>
<evidence type="ECO:0000313" key="1">
    <source>
        <dbReference type="EMBL" id="MCJ8502633.1"/>
    </source>
</evidence>
<sequence>MNDAKNIRPNLVGDQPRVDPSALIDPSAQIIGNVIIGKDVFVGPLAVIRSDERGPDGKVAPIVIGEEVNIQDGVIIHSHGGAVVTIGARTSVAHGVTIHGPCEIGEACFLAMRCTIYAATLESRVWVSMNALVMRTRIQAHYYVPAGSIIRSSSDALGLRIVSQKEERYMQNVLKAANQLREDYFNTLAAMKAG</sequence>
<name>A0AA41URU1_9BACT</name>
<dbReference type="InterPro" id="IPR011004">
    <property type="entry name" value="Trimer_LpxA-like_sf"/>
</dbReference>
<dbReference type="PANTHER" id="PTHR43360">
    <property type="entry name" value="CARBON DIOXIDE CONCENTRATING MECHANISM PROTEIN CCMM"/>
    <property type="match status" value="1"/>
</dbReference>
<evidence type="ECO:0008006" key="3">
    <source>
        <dbReference type="Google" id="ProtNLM"/>
    </source>
</evidence>
<proteinExistence type="predicted"/>
<dbReference type="AlphaFoldDB" id="A0AA41URU1"/>
<reference evidence="1" key="1">
    <citation type="submission" date="2022-04" db="EMBL/GenBank/DDBJ databases">
        <title>Desulfatitalea alkaliphila sp. nov., a novel anaerobic sulfate-reducing bacterium isolated from terrestrial mud volcano, Taman Peninsula, Russia.</title>
        <authorList>
            <person name="Khomyakova M.A."/>
            <person name="Merkel A.Y."/>
            <person name="Slobodkin A.I."/>
        </authorList>
    </citation>
    <scope>NUCLEOTIDE SEQUENCE</scope>
    <source>
        <strain evidence="1">M08but</strain>
    </source>
</reference>